<dbReference type="OrthoDB" id="7912743at2759"/>
<reference evidence="3" key="1">
    <citation type="submission" date="2018-01" db="EMBL/GenBank/DDBJ databases">
        <authorList>
            <person name="Alioto T."/>
            <person name="Alioto T."/>
        </authorList>
    </citation>
    <scope>NUCLEOTIDE SEQUENCE [LARGE SCALE GENOMIC DNA]</scope>
</reference>
<dbReference type="InterPro" id="IPR006601">
    <property type="entry name" value="Uncharacterised_DM11_DROME"/>
</dbReference>
<evidence type="ECO:0000313" key="3">
    <source>
        <dbReference type="Proteomes" id="UP000268350"/>
    </source>
</evidence>
<feature type="signal peptide" evidence="1">
    <location>
        <begin position="1"/>
        <end position="25"/>
    </location>
</feature>
<gene>
    <name evidence="2" type="ORF">DGUA_6G010715</name>
</gene>
<dbReference type="SMART" id="SM00675">
    <property type="entry name" value="DM11"/>
    <property type="match status" value="1"/>
</dbReference>
<sequence>MERPTVQCCILLLVILRIGVCMVSSSCYPRATPFTLRFQAANYEIIGDEKTMAIECDGVDDEGDVPVKQILDMSELHFVIADDLETLYYSGDIKLLMDIPQTPITIEVDVFRWVRSQWLPTPLSIRRDNFCKALLDPWEFWHPVVKEIPKAQLKCPPNRGHIYSLRNISNHLFVNNMPSVDIAGDLKAVVHLSSGRHKTCVVIFVKVYAN</sequence>
<dbReference type="Proteomes" id="UP000268350">
    <property type="component" value="Unassembled WGS sequence"/>
</dbReference>
<keyword evidence="3" id="KW-1185">Reference proteome</keyword>
<dbReference type="AlphaFoldDB" id="A0A3B0JRM9"/>
<evidence type="ECO:0000256" key="1">
    <source>
        <dbReference type="SAM" id="SignalP"/>
    </source>
</evidence>
<accession>A0A3B0JRM9</accession>
<keyword evidence="1" id="KW-0732">Signal</keyword>
<name>A0A3B0JRM9_DROGU</name>
<organism evidence="2 3">
    <name type="scientific">Drosophila guanche</name>
    <name type="common">Fruit fly</name>
    <dbReference type="NCBI Taxonomy" id="7266"/>
    <lineage>
        <taxon>Eukaryota</taxon>
        <taxon>Metazoa</taxon>
        <taxon>Ecdysozoa</taxon>
        <taxon>Arthropoda</taxon>
        <taxon>Hexapoda</taxon>
        <taxon>Insecta</taxon>
        <taxon>Pterygota</taxon>
        <taxon>Neoptera</taxon>
        <taxon>Endopterygota</taxon>
        <taxon>Diptera</taxon>
        <taxon>Brachycera</taxon>
        <taxon>Muscomorpha</taxon>
        <taxon>Ephydroidea</taxon>
        <taxon>Drosophilidae</taxon>
        <taxon>Drosophila</taxon>
        <taxon>Sophophora</taxon>
    </lineage>
</organism>
<proteinExistence type="predicted"/>
<protein>
    <submittedName>
        <fullName evidence="2">Uncharacterized protein</fullName>
    </submittedName>
</protein>
<evidence type="ECO:0000313" key="2">
    <source>
        <dbReference type="EMBL" id="SPP78120.1"/>
    </source>
</evidence>
<dbReference type="EMBL" id="OUUW01000003">
    <property type="protein sequence ID" value="SPP78120.1"/>
    <property type="molecule type" value="Genomic_DNA"/>
</dbReference>
<feature type="chain" id="PRO_5017324336" evidence="1">
    <location>
        <begin position="26"/>
        <end position="210"/>
    </location>
</feature>